<name>A0A8K1FH13_PYTOL</name>
<dbReference type="Proteomes" id="UP000794436">
    <property type="component" value="Unassembled WGS sequence"/>
</dbReference>
<sequence length="454" mass="51122">MGTTQSRGESEWKGPFSDEEYDRLVVVYQEITSGKSNAATQQALQERLTLPLHDDLPSEWREGLGRLGASFFELCLHSRELAGSSDTSTQLKLNDFVQGVAQCIRASSQAIYRSLFHLFVVDKKSAYLNEDEVHQLLLACLLMTNAQIADEEPRELVRMIKKLAESALPTTTGDSTRQLSMDEFLRWSSAQLPLMFSAFTTWISKCFLDSLARAAYNPPVLTHKSDILSKTQFGALSLIYTPLQKRMDRLYTNAKDGLSFNRLCYHILGYGGPTLIVIRDTDGDVFGMYCDTEWRETTKFYGGNGCFLFRVEPYINVYRVSASDANENYMYLNTKGFALPKGIGMGGTLNGFRLFLNEDFDDNCYSAAKCLSFEPGRLTKKDQFAMDAIEVWGCGGDESLQRQGQVRKDTAEMLDKMRKVDKAAFVGNDFDRSMFLGKTFGHGTDQARIADDEH</sequence>
<dbReference type="Gene3D" id="1.10.238.10">
    <property type="entry name" value="EF-hand"/>
    <property type="match status" value="1"/>
</dbReference>
<keyword evidence="3" id="KW-1185">Reference proteome</keyword>
<accession>A0A8K1FH13</accession>
<dbReference type="PANTHER" id="PTHR23354:SF108">
    <property type="entry name" value="RE10231P"/>
    <property type="match status" value="1"/>
</dbReference>
<dbReference type="InterPro" id="IPR011992">
    <property type="entry name" value="EF-hand-dom_pair"/>
</dbReference>
<proteinExistence type="predicted"/>
<dbReference type="EMBL" id="SPLM01000072">
    <property type="protein sequence ID" value="TMW63390.1"/>
    <property type="molecule type" value="Genomic_DNA"/>
</dbReference>
<dbReference type="PROSITE" id="PS51886">
    <property type="entry name" value="TLDC"/>
    <property type="match status" value="1"/>
</dbReference>
<dbReference type="InterPro" id="IPR006571">
    <property type="entry name" value="TLDc_dom"/>
</dbReference>
<evidence type="ECO:0000313" key="3">
    <source>
        <dbReference type="Proteomes" id="UP000794436"/>
    </source>
</evidence>
<dbReference type="SUPFAM" id="SSF47473">
    <property type="entry name" value="EF-hand"/>
    <property type="match status" value="1"/>
</dbReference>
<dbReference type="SMART" id="SM00584">
    <property type="entry name" value="TLDc"/>
    <property type="match status" value="1"/>
</dbReference>
<evidence type="ECO:0000259" key="1">
    <source>
        <dbReference type="PROSITE" id="PS51886"/>
    </source>
</evidence>
<organism evidence="2 3">
    <name type="scientific">Pythium oligandrum</name>
    <name type="common">Mycoparasitic fungus</name>
    <dbReference type="NCBI Taxonomy" id="41045"/>
    <lineage>
        <taxon>Eukaryota</taxon>
        <taxon>Sar</taxon>
        <taxon>Stramenopiles</taxon>
        <taxon>Oomycota</taxon>
        <taxon>Peronosporomycetes</taxon>
        <taxon>Pythiales</taxon>
        <taxon>Pythiaceae</taxon>
        <taxon>Pythium</taxon>
    </lineage>
</organism>
<comment type="caution">
    <text evidence="2">The sequence shown here is derived from an EMBL/GenBank/DDBJ whole genome shotgun (WGS) entry which is preliminary data.</text>
</comment>
<dbReference type="AlphaFoldDB" id="A0A8K1FH13"/>
<gene>
    <name evidence="2" type="ORF">Poli38472_002331</name>
</gene>
<protein>
    <recommendedName>
        <fullName evidence="1">TLDc domain-containing protein</fullName>
    </recommendedName>
</protein>
<evidence type="ECO:0000313" key="2">
    <source>
        <dbReference type="EMBL" id="TMW63390.1"/>
    </source>
</evidence>
<dbReference type="PANTHER" id="PTHR23354">
    <property type="entry name" value="NUCLEOLAR PROTEIN 7/ESTROGEN RECEPTOR COACTIVATOR-RELATED"/>
    <property type="match status" value="1"/>
</dbReference>
<reference evidence="2" key="1">
    <citation type="submission" date="2019-03" db="EMBL/GenBank/DDBJ databases">
        <title>Long read genome sequence of the mycoparasitic Pythium oligandrum ATCC 38472 isolated from sugarbeet rhizosphere.</title>
        <authorList>
            <person name="Gaulin E."/>
        </authorList>
    </citation>
    <scope>NUCLEOTIDE SEQUENCE</scope>
    <source>
        <strain evidence="2">ATCC 38472_TT</strain>
    </source>
</reference>
<feature type="domain" description="TLDc" evidence="1">
    <location>
        <begin position="214"/>
        <end position="395"/>
    </location>
</feature>
<dbReference type="Pfam" id="PF07534">
    <property type="entry name" value="TLD"/>
    <property type="match status" value="1"/>
</dbReference>
<dbReference type="OrthoDB" id="289228at2759"/>